<feature type="compositionally biased region" description="Polar residues" evidence="1">
    <location>
        <begin position="421"/>
        <end position="454"/>
    </location>
</feature>
<dbReference type="AlphaFoldDB" id="A0A7S3QP91"/>
<accession>A0A7S3QP91</accession>
<proteinExistence type="predicted"/>
<feature type="region of interest" description="Disordered" evidence="1">
    <location>
        <begin position="297"/>
        <end position="326"/>
    </location>
</feature>
<feature type="region of interest" description="Disordered" evidence="1">
    <location>
        <begin position="412"/>
        <end position="457"/>
    </location>
</feature>
<evidence type="ECO:0000313" key="2">
    <source>
        <dbReference type="EMBL" id="CAE0488580.1"/>
    </source>
</evidence>
<evidence type="ECO:0000256" key="1">
    <source>
        <dbReference type="SAM" id="MobiDB-lite"/>
    </source>
</evidence>
<reference evidence="2" key="1">
    <citation type="submission" date="2021-01" db="EMBL/GenBank/DDBJ databases">
        <authorList>
            <person name="Corre E."/>
            <person name="Pelletier E."/>
            <person name="Niang G."/>
            <person name="Scheremetjew M."/>
            <person name="Finn R."/>
            <person name="Kale V."/>
            <person name="Holt S."/>
            <person name="Cochrane G."/>
            <person name="Meng A."/>
            <person name="Brown T."/>
            <person name="Cohen L."/>
        </authorList>
    </citation>
    <scope>NUCLEOTIDE SEQUENCE</scope>
    <source>
        <strain evidence="2">CCMP1320</strain>
    </source>
</reference>
<sequence>MSSGSLLQPQLSYQPADLGGVNAQGSNEWVLLPPGEPAYEDIEAIWESKWFGPEELSFLPQAPEQGQQGEFYKRDANGLQSAYCKRRQPHSFYNFSRHISTPSGSQTPSAWHCFSPVQGNQLLQQHQQQHQQLPPVSTPRFPKGLSTMQGISNLRDSGLPFDDHRASTSLPTPIACTPSSDVATPSGIVQGARAISDGDGTGSADMRAVEEDASSMGPNAKHAVGTWAHRQTRLHGGQCLHSSGPHSNLHGVGGGAPHVLAPILEGKPPGAIAMAATPPGQNVADISKLSLQQLQQQQLQLQQHEQRGDSNQLQGDSRRDSVDSDAEAGAAWKWRFARRWHIEQTRPADPDGASPDKTEEAIAFLNAGGGAGWNMQVDRTSSASRANSTLHSVGTMPGMGSLLAHEMLLDENTPTTPPVQQPGQLSRPASSAINTKANGRTSWSSEPWQVSGHGSRQAAHNFMPRLNTSTLLD</sequence>
<organism evidence="2">
    <name type="scientific">Dunaliella tertiolecta</name>
    <name type="common">Green alga</name>
    <dbReference type="NCBI Taxonomy" id="3047"/>
    <lineage>
        <taxon>Eukaryota</taxon>
        <taxon>Viridiplantae</taxon>
        <taxon>Chlorophyta</taxon>
        <taxon>core chlorophytes</taxon>
        <taxon>Chlorophyceae</taxon>
        <taxon>CS clade</taxon>
        <taxon>Chlamydomonadales</taxon>
        <taxon>Dunaliellaceae</taxon>
        <taxon>Dunaliella</taxon>
    </lineage>
</organism>
<dbReference type="EMBL" id="HBIP01006973">
    <property type="protein sequence ID" value="CAE0488580.1"/>
    <property type="molecule type" value="Transcribed_RNA"/>
</dbReference>
<name>A0A7S3QP91_DUNTE</name>
<protein>
    <submittedName>
        <fullName evidence="2">Uncharacterized protein</fullName>
    </submittedName>
</protein>
<gene>
    <name evidence="2" type="ORF">DTER00134_LOCUS3644</name>
</gene>